<sequence>MTSSPEPAVAGVEELHFSIPVAGSDSRWEPASHIVFGRADVFRPDGPTLARYAQLVDRDTWQYSYVVLPVDLEPLQQGHYRQVSVTATFANPGIVAKHDMGAGQALHGGVAPTRGVGSSRVTWVLEPGNGEERLRPEGHQLGCLVQRPTGSTVSEVVIEVSVRVMRGLAVLQERTATMKEPRRYQLSFVKNTFARLPGQGDEEGVEPVVHIDVRTPEFPTQRNRMLIVFHGRDHKARRELYAFLRAIDLHPIEWTQVLELTGQGAPYIGDALDAAMNAAQAILVLMTPDEVVYLKPEQGDGPDDPELAPQGQARPNVLFEAGLAFGRFPDRTVLVEFGKVRPLSDLGGRYVVRLTDSSQSRQKLAKRLEAVGCAVNLNGTDWLSAGDLTPPSAELPSPPGTAAAPSRTPQGATASAERPPAGGRTEPITFDKVVAKSDASGNHIVYGEVVSAGSDVSLMTIDATFYDTNEEILGAAQGLVSGLTAGHPKNFQLITFDDVAGYADIRLQVNSRLP</sequence>
<dbReference type="Proteomes" id="UP000498740">
    <property type="component" value="Unassembled WGS sequence"/>
</dbReference>
<dbReference type="AlphaFoldDB" id="A0A7J0CH75"/>
<comment type="caution">
    <text evidence="3">The sequence shown here is derived from an EMBL/GenBank/DDBJ whole genome shotgun (WGS) entry which is preliminary data.</text>
</comment>
<evidence type="ECO:0000313" key="3">
    <source>
        <dbReference type="EMBL" id="GFN01840.1"/>
    </source>
</evidence>
<evidence type="ECO:0000313" key="4">
    <source>
        <dbReference type="Proteomes" id="UP000498740"/>
    </source>
</evidence>
<reference evidence="3 4" key="1">
    <citation type="submission" date="2020-05" db="EMBL/GenBank/DDBJ databases">
        <title>Whole genome shotgun sequence of Streptomyces microflavus NBRC 13062.</title>
        <authorList>
            <person name="Komaki H."/>
            <person name="Tamura T."/>
        </authorList>
    </citation>
    <scope>NUCLEOTIDE SEQUENCE [LARGE SCALE GENOMIC DNA]</scope>
    <source>
        <strain evidence="3 4">NBRC 13062</strain>
    </source>
</reference>
<dbReference type="InterPro" id="IPR019302">
    <property type="entry name" value="CAP12/PCTIR_TIR_dom"/>
</dbReference>
<evidence type="ECO:0000259" key="2">
    <source>
        <dbReference type="Pfam" id="PF10137"/>
    </source>
</evidence>
<name>A0A7J0CH75_STRMI</name>
<feature type="region of interest" description="Disordered" evidence="1">
    <location>
        <begin position="385"/>
        <end position="426"/>
    </location>
</feature>
<protein>
    <recommendedName>
        <fullName evidence="2">CD-NTase-associated protein 12/Pycsar effector protein TIR domain-containing protein</fullName>
    </recommendedName>
</protein>
<proteinExistence type="predicted"/>
<accession>A0A7J0CH75</accession>
<dbReference type="GO" id="GO:0050135">
    <property type="term" value="F:NADP+ nucleosidase activity"/>
    <property type="evidence" value="ECO:0007669"/>
    <property type="project" value="InterPro"/>
</dbReference>
<evidence type="ECO:0000256" key="1">
    <source>
        <dbReference type="SAM" id="MobiDB-lite"/>
    </source>
</evidence>
<organism evidence="3 4">
    <name type="scientific">Streptomyces microflavus</name>
    <name type="common">Streptomyces lipmanii</name>
    <dbReference type="NCBI Taxonomy" id="1919"/>
    <lineage>
        <taxon>Bacteria</taxon>
        <taxon>Bacillati</taxon>
        <taxon>Actinomycetota</taxon>
        <taxon>Actinomycetes</taxon>
        <taxon>Kitasatosporales</taxon>
        <taxon>Streptomycetaceae</taxon>
        <taxon>Streptomyces</taxon>
    </lineage>
</organism>
<feature type="domain" description="CD-NTase-associated protein 12/Pycsar effector protein TIR" evidence="2">
    <location>
        <begin position="228"/>
        <end position="354"/>
    </location>
</feature>
<gene>
    <name evidence="3" type="ORF">Smic_03960</name>
</gene>
<dbReference type="Pfam" id="PF10137">
    <property type="entry name" value="CAP12-PCTIR_TIR"/>
    <property type="match status" value="1"/>
</dbReference>
<dbReference type="EMBL" id="BLWD01000001">
    <property type="protein sequence ID" value="GFN01840.1"/>
    <property type="molecule type" value="Genomic_DNA"/>
</dbReference>
<dbReference type="RefSeq" id="WP_051822019.1">
    <property type="nucleotide sequence ID" value="NZ_BMUG01000008.1"/>
</dbReference>